<dbReference type="PROSITE" id="PS51831">
    <property type="entry name" value="HD"/>
    <property type="match status" value="1"/>
</dbReference>
<dbReference type="SMART" id="SM00471">
    <property type="entry name" value="HDc"/>
    <property type="match status" value="1"/>
</dbReference>
<protein>
    <recommendedName>
        <fullName evidence="1">HD domain-containing protein</fullName>
    </recommendedName>
</protein>
<dbReference type="InterPro" id="IPR045509">
    <property type="entry name" value="HD_assoc_2"/>
</dbReference>
<dbReference type="CDD" id="cd00077">
    <property type="entry name" value="HDc"/>
    <property type="match status" value="1"/>
</dbReference>
<dbReference type="PANTHER" id="PTHR11373">
    <property type="entry name" value="DEOXYNUCLEOSIDE TRIPHOSPHATE TRIPHOSPHOHYDROLASE"/>
    <property type="match status" value="1"/>
</dbReference>
<proteinExistence type="predicted"/>
<evidence type="ECO:0000259" key="1">
    <source>
        <dbReference type="PROSITE" id="PS51831"/>
    </source>
</evidence>
<dbReference type="GO" id="GO:0008832">
    <property type="term" value="F:dGTPase activity"/>
    <property type="evidence" value="ECO:0007669"/>
    <property type="project" value="TreeGrafter"/>
</dbReference>
<dbReference type="InterPro" id="IPR006674">
    <property type="entry name" value="HD_domain"/>
</dbReference>
<dbReference type="SUPFAM" id="SSF109604">
    <property type="entry name" value="HD-domain/PDEase-like"/>
    <property type="match status" value="1"/>
</dbReference>
<gene>
    <name evidence="2" type="ORF">EZS27_020611</name>
</gene>
<evidence type="ECO:0000313" key="2">
    <source>
        <dbReference type="EMBL" id="KAA6330711.1"/>
    </source>
</evidence>
<dbReference type="EMBL" id="SNRY01001467">
    <property type="protein sequence ID" value="KAA6330711.1"/>
    <property type="molecule type" value="Genomic_DNA"/>
</dbReference>
<dbReference type="InterPro" id="IPR003607">
    <property type="entry name" value="HD/PDEase_dom"/>
</dbReference>
<dbReference type="Pfam" id="PF19276">
    <property type="entry name" value="HD_assoc_2"/>
    <property type="match status" value="1"/>
</dbReference>
<organism evidence="2">
    <name type="scientific">termite gut metagenome</name>
    <dbReference type="NCBI Taxonomy" id="433724"/>
    <lineage>
        <taxon>unclassified sequences</taxon>
        <taxon>metagenomes</taxon>
        <taxon>organismal metagenomes</taxon>
    </lineage>
</organism>
<feature type="domain" description="HD" evidence="1">
    <location>
        <begin position="10"/>
        <end position="126"/>
    </location>
</feature>
<dbReference type="AlphaFoldDB" id="A0A5J4RCU7"/>
<dbReference type="GO" id="GO:0006203">
    <property type="term" value="P:dGTP catabolic process"/>
    <property type="evidence" value="ECO:0007669"/>
    <property type="project" value="TreeGrafter"/>
</dbReference>
<sequence>MVFACAEHSRFIHSLGVYELANRLLNNASVVKLFSEREQVLLLASCLLHDLGHGAFSHAFESTFKVNHEKIGARIIQENPEIRQILDGVDSRFAVDVSQVILKESKYPLIEKLVSGQIDVDRLDYLRRDAYFTGVSYGYVDFERILRVLRIENGQIVFKESGIHAIENYLISRYHMYCQVYFHKTTRGYEIILEKIYQRIYELVRQGTILPGDTSLITQITNHPDDLITYLKIDDSYIHTLLVSLMDCQDLILKTLIGDLLHRKLWKAIDLNKISEQDLEKIKKQNPFFWAIQGTSSFTYIDLEGGQTPIYILSEDGKISPIEQVSPLINSLIMSGTKTDLVLFYREETPDLRR</sequence>
<name>A0A5J4RCU7_9ZZZZ</name>
<accession>A0A5J4RCU7</accession>
<dbReference type="Gene3D" id="1.10.3210.10">
    <property type="entry name" value="Hypothetical protein af1432"/>
    <property type="match status" value="1"/>
</dbReference>
<dbReference type="Pfam" id="PF01966">
    <property type="entry name" value="HD"/>
    <property type="match status" value="1"/>
</dbReference>
<comment type="caution">
    <text evidence="2">The sequence shown here is derived from an EMBL/GenBank/DDBJ whole genome shotgun (WGS) entry which is preliminary data.</text>
</comment>
<dbReference type="InterPro" id="IPR050135">
    <property type="entry name" value="dGTPase-like"/>
</dbReference>
<dbReference type="PANTHER" id="PTHR11373:SF4">
    <property type="entry name" value="DEOXYNUCLEOSIDE TRIPHOSPHATE TRIPHOSPHOHYDROLASE SAMHD1"/>
    <property type="match status" value="1"/>
</dbReference>
<reference evidence="2" key="1">
    <citation type="submission" date="2019-03" db="EMBL/GenBank/DDBJ databases">
        <title>Single cell metagenomics reveals metabolic interactions within the superorganism composed of flagellate Streblomastix strix and complex community of Bacteroidetes bacteria on its surface.</title>
        <authorList>
            <person name="Treitli S.C."/>
            <person name="Kolisko M."/>
            <person name="Husnik F."/>
            <person name="Keeling P."/>
            <person name="Hampl V."/>
        </authorList>
    </citation>
    <scope>NUCLEOTIDE SEQUENCE</scope>
    <source>
        <strain evidence="2">STM</strain>
    </source>
</reference>